<name>A0A327R355_9FLAO</name>
<dbReference type="Gene3D" id="3.55.50.30">
    <property type="match status" value="1"/>
</dbReference>
<dbReference type="Pfam" id="PF16344">
    <property type="entry name" value="FecR_C"/>
    <property type="match status" value="1"/>
</dbReference>
<feature type="domain" description="FecR protein" evidence="2">
    <location>
        <begin position="181"/>
        <end position="271"/>
    </location>
</feature>
<keyword evidence="1" id="KW-1133">Transmembrane helix</keyword>
<evidence type="ECO:0000256" key="1">
    <source>
        <dbReference type="SAM" id="Phobius"/>
    </source>
</evidence>
<proteinExistence type="predicted"/>
<dbReference type="EMBL" id="QLLN01000005">
    <property type="protein sequence ID" value="RAJ10392.1"/>
    <property type="molecule type" value="Genomic_DNA"/>
</dbReference>
<evidence type="ECO:0000259" key="3">
    <source>
        <dbReference type="Pfam" id="PF16344"/>
    </source>
</evidence>
<evidence type="ECO:0000259" key="2">
    <source>
        <dbReference type="Pfam" id="PF04773"/>
    </source>
</evidence>
<dbReference type="InterPro" id="IPR006860">
    <property type="entry name" value="FecR"/>
</dbReference>
<dbReference type="Proteomes" id="UP000249696">
    <property type="component" value="Unassembled WGS sequence"/>
</dbReference>
<dbReference type="PANTHER" id="PTHR30273">
    <property type="entry name" value="PERIPLASMIC SIGNAL SENSOR AND SIGMA FACTOR ACTIVATOR FECR-RELATED"/>
    <property type="match status" value="1"/>
</dbReference>
<dbReference type="InterPro" id="IPR012373">
    <property type="entry name" value="Ferrdict_sens_TM"/>
</dbReference>
<dbReference type="PANTHER" id="PTHR30273:SF2">
    <property type="entry name" value="PROTEIN FECR"/>
    <property type="match status" value="1"/>
</dbReference>
<dbReference type="GO" id="GO:0016989">
    <property type="term" value="F:sigma factor antagonist activity"/>
    <property type="evidence" value="ECO:0007669"/>
    <property type="project" value="TreeGrafter"/>
</dbReference>
<gene>
    <name evidence="4" type="ORF">LV92_03142</name>
</gene>
<organism evidence="4 5">
    <name type="scientific">Arenibacter echinorum</name>
    <dbReference type="NCBI Taxonomy" id="440515"/>
    <lineage>
        <taxon>Bacteria</taxon>
        <taxon>Pseudomonadati</taxon>
        <taxon>Bacteroidota</taxon>
        <taxon>Flavobacteriia</taxon>
        <taxon>Flavobacteriales</taxon>
        <taxon>Flavobacteriaceae</taxon>
        <taxon>Arenibacter</taxon>
    </lineage>
</organism>
<dbReference type="InterPro" id="IPR032508">
    <property type="entry name" value="FecR_C"/>
</dbReference>
<dbReference type="AlphaFoldDB" id="A0A327R355"/>
<sequence length="388" mass="44257">MTTYNKEPQIGLMQKLKSVLVSIEQSGRIEMDVLQQLTQEEKEIVYTLFHENLVTEALVFLEEMDTDLEWQEFMEKAYASKKQRVSLLRPLLKYAAIFIGVIATGYLVFRQNEMASQNTISETTIKLKMGNDNVKVIQEESSQQIVSASGKVLGVQKGNRISYKIDSEIGELVYNELEIPFGKIFEVELSDGTLVHLNSGTKIKYPVKFLKTGKREIFINGEAYFKVAKDMEHPFVVHSEEVAVEVLGTEFNFSSYEEDEEIRTVLVEGAVSMTNTLAPEEDLVLVPGTKGAWNKISHTTHEEEVDVHLYTGWIKGELVFRNVSFSDMSKKLERSYNVVIENNNDLLSRKILNARFNVDIESIEDVMKSIGEVHAFNYVIKNRKITID</sequence>
<comment type="caution">
    <text evidence="4">The sequence shown here is derived from an EMBL/GenBank/DDBJ whole genome shotgun (WGS) entry which is preliminary data.</text>
</comment>
<evidence type="ECO:0000313" key="4">
    <source>
        <dbReference type="EMBL" id="RAJ10392.1"/>
    </source>
</evidence>
<feature type="transmembrane region" description="Helical" evidence="1">
    <location>
        <begin position="91"/>
        <end position="109"/>
    </location>
</feature>
<protein>
    <submittedName>
        <fullName evidence="4">FecR family protein</fullName>
    </submittedName>
</protein>
<dbReference type="Gene3D" id="2.60.120.1440">
    <property type="match status" value="1"/>
</dbReference>
<dbReference type="Pfam" id="PF04773">
    <property type="entry name" value="FecR"/>
    <property type="match status" value="1"/>
</dbReference>
<feature type="domain" description="Protein FecR C-terminal" evidence="3">
    <location>
        <begin position="317"/>
        <end position="387"/>
    </location>
</feature>
<keyword evidence="1" id="KW-0472">Membrane</keyword>
<keyword evidence="5" id="KW-1185">Reference proteome</keyword>
<accession>A0A327R355</accession>
<keyword evidence="1" id="KW-0812">Transmembrane</keyword>
<evidence type="ECO:0000313" key="5">
    <source>
        <dbReference type="Proteomes" id="UP000249696"/>
    </source>
</evidence>
<reference evidence="4 5" key="1">
    <citation type="submission" date="2018-06" db="EMBL/GenBank/DDBJ databases">
        <title>Genomic Encyclopedia of Archaeal and Bacterial Type Strains, Phase II (KMG-II): from individual species to whole genera.</title>
        <authorList>
            <person name="Goeker M."/>
        </authorList>
    </citation>
    <scope>NUCLEOTIDE SEQUENCE [LARGE SCALE GENOMIC DNA]</scope>
    <source>
        <strain evidence="4 5">DSM 23522</strain>
    </source>
</reference>